<dbReference type="EMBL" id="JACCAB010000001">
    <property type="protein sequence ID" value="NYG08283.1"/>
    <property type="molecule type" value="Genomic_DNA"/>
</dbReference>
<dbReference type="SUPFAM" id="SSF53474">
    <property type="entry name" value="alpha/beta-Hydrolases"/>
    <property type="match status" value="1"/>
</dbReference>
<keyword evidence="1" id="KW-1133">Transmembrane helix</keyword>
<dbReference type="RefSeq" id="WP_179422591.1">
    <property type="nucleotide sequence ID" value="NZ_JACCAB010000001.1"/>
</dbReference>
<feature type="transmembrane region" description="Helical" evidence="1">
    <location>
        <begin position="41"/>
        <end position="59"/>
    </location>
</feature>
<dbReference type="InterPro" id="IPR000801">
    <property type="entry name" value="Esterase-like"/>
</dbReference>
<accession>A0A852WGA6</accession>
<keyword evidence="1" id="KW-0812">Transmembrane</keyword>
<proteinExistence type="predicted"/>
<dbReference type="GO" id="GO:0016747">
    <property type="term" value="F:acyltransferase activity, transferring groups other than amino-acyl groups"/>
    <property type="evidence" value="ECO:0007669"/>
    <property type="project" value="TreeGrafter"/>
</dbReference>
<evidence type="ECO:0000313" key="2">
    <source>
        <dbReference type="EMBL" id="NYG08283.1"/>
    </source>
</evidence>
<dbReference type="AlphaFoldDB" id="A0A852WGA6"/>
<comment type="caution">
    <text evidence="2">The sequence shown here is derived from an EMBL/GenBank/DDBJ whole genome shotgun (WGS) entry which is preliminary data.</text>
</comment>
<dbReference type="PANTHER" id="PTHR48098">
    <property type="entry name" value="ENTEROCHELIN ESTERASE-RELATED"/>
    <property type="match status" value="1"/>
</dbReference>
<gene>
    <name evidence="2" type="ORF">BJ986_002770</name>
</gene>
<evidence type="ECO:0000256" key="1">
    <source>
        <dbReference type="SAM" id="Phobius"/>
    </source>
</evidence>
<dbReference type="PANTHER" id="PTHR48098:SF1">
    <property type="entry name" value="DIACYLGLYCEROL ACYLTRANSFERASE_MYCOLYLTRANSFERASE AG85A"/>
    <property type="match status" value="1"/>
</dbReference>
<dbReference type="InterPro" id="IPR050583">
    <property type="entry name" value="Mycobacterial_A85_antigen"/>
</dbReference>
<dbReference type="Pfam" id="PF00756">
    <property type="entry name" value="Esterase"/>
    <property type="match status" value="1"/>
</dbReference>
<reference evidence="2 3" key="1">
    <citation type="submission" date="2020-07" db="EMBL/GenBank/DDBJ databases">
        <title>Sequencing the genomes of 1000 actinobacteria strains.</title>
        <authorList>
            <person name="Klenk H.-P."/>
        </authorList>
    </citation>
    <scope>NUCLEOTIDE SEQUENCE [LARGE SCALE GENOMIC DNA]</scope>
    <source>
        <strain evidence="2 3">DSM 23987</strain>
    </source>
</reference>
<name>A0A852WGA6_9MICO</name>
<sequence>MEITDVSLLVLLGLVALALFGLVVAGVPRFHNVLAVRAMRAAQVLLLNLVVVALCGAVLNDQYVFYSSWADMFGSRATQVRLHHGGTAHQAIAAQVAGPGLSHVVSLGPLPPLPQPGSRLQTYNVVDHRSDAQGQVLVYLPVGYDPTSSRTYPVVLGLHGFPGGPQSFVRLSFLKSIDSLTAEHRFAPSIVVIPRIDTPSTLDTECVNGAAGQQQTDTWLSQDIPAWTLRHFHVRTDRTSWATVGYSYGAWCAASLALRHPDVFGAAVLLQGYFRPDFSAGYDPLGKASLHAYDLIALARRDPPPVAMWVLTSREDSLSYPTTSKFLSVARPPLDIVATVLAHGGHRAAVFDPHIPDAMAWLGQTLPGFHA</sequence>
<dbReference type="Gene3D" id="3.40.50.1820">
    <property type="entry name" value="alpha/beta hydrolase"/>
    <property type="match status" value="1"/>
</dbReference>
<dbReference type="Proteomes" id="UP000573599">
    <property type="component" value="Unassembled WGS sequence"/>
</dbReference>
<evidence type="ECO:0000313" key="3">
    <source>
        <dbReference type="Proteomes" id="UP000573599"/>
    </source>
</evidence>
<keyword evidence="1" id="KW-0472">Membrane</keyword>
<protein>
    <submittedName>
        <fullName evidence="2">Pimeloyl-ACP methyl ester carboxylesterase</fullName>
    </submittedName>
</protein>
<organism evidence="2 3">
    <name type="scientific">Pedococcus badiiscoriae</name>
    <dbReference type="NCBI Taxonomy" id="642776"/>
    <lineage>
        <taxon>Bacteria</taxon>
        <taxon>Bacillati</taxon>
        <taxon>Actinomycetota</taxon>
        <taxon>Actinomycetes</taxon>
        <taxon>Micrococcales</taxon>
        <taxon>Intrasporangiaceae</taxon>
        <taxon>Pedococcus</taxon>
    </lineage>
</organism>
<keyword evidence="3" id="KW-1185">Reference proteome</keyword>
<dbReference type="InterPro" id="IPR029058">
    <property type="entry name" value="AB_hydrolase_fold"/>
</dbReference>